<sequence>MKINVLILILLFITILLFGCSNGTVETERLTILGNESKVIYSQLVHEDFDGLSTQVCIENNQNDMAPFLITFEIKDKLTSIVDESSSVLEIDSRNITNLSPDEDTFCIGNTLMLKKEVSQDDLRKMVNDRDLNVSVKELNGEIISSYALQKFVIGKQDGSVVKPED</sequence>
<dbReference type="Proteomes" id="UP000199095">
    <property type="component" value="Unassembled WGS sequence"/>
</dbReference>
<dbReference type="PROSITE" id="PS51257">
    <property type="entry name" value="PROKAR_LIPOPROTEIN"/>
    <property type="match status" value="1"/>
</dbReference>
<protein>
    <recommendedName>
        <fullName evidence="3">Lipoprotein</fullName>
    </recommendedName>
</protein>
<accession>A0A1I0IJE7</accession>
<proteinExistence type="predicted"/>
<dbReference type="RefSeq" id="WP_093137080.1">
    <property type="nucleotide sequence ID" value="NZ_FOHJ01000012.1"/>
</dbReference>
<dbReference type="OrthoDB" id="2969112at2"/>
<reference evidence="2" key="1">
    <citation type="submission" date="2016-10" db="EMBL/GenBank/DDBJ databases">
        <authorList>
            <person name="Varghese N."/>
            <person name="Submissions S."/>
        </authorList>
    </citation>
    <scope>NUCLEOTIDE SEQUENCE [LARGE SCALE GENOMIC DNA]</scope>
    <source>
        <strain evidence="2">CGMCC 1.3566</strain>
    </source>
</reference>
<keyword evidence="2" id="KW-1185">Reference proteome</keyword>
<evidence type="ECO:0000313" key="1">
    <source>
        <dbReference type="EMBL" id="SET96513.1"/>
    </source>
</evidence>
<dbReference type="EMBL" id="FOHJ01000012">
    <property type="protein sequence ID" value="SET96513.1"/>
    <property type="molecule type" value="Genomic_DNA"/>
</dbReference>
<dbReference type="STRING" id="237682.SAMN05421676_11292"/>
<name>A0A1I0IJE7_9BACI</name>
<evidence type="ECO:0000313" key="2">
    <source>
        <dbReference type="Proteomes" id="UP000199095"/>
    </source>
</evidence>
<evidence type="ECO:0008006" key="3">
    <source>
        <dbReference type="Google" id="ProtNLM"/>
    </source>
</evidence>
<dbReference type="AlphaFoldDB" id="A0A1I0IJE7"/>
<gene>
    <name evidence="1" type="ORF">SAMN05421676_11292</name>
</gene>
<organism evidence="1 2">
    <name type="scientific">Salinibacillus kushneri</name>
    <dbReference type="NCBI Taxonomy" id="237682"/>
    <lineage>
        <taxon>Bacteria</taxon>
        <taxon>Bacillati</taxon>
        <taxon>Bacillota</taxon>
        <taxon>Bacilli</taxon>
        <taxon>Bacillales</taxon>
        <taxon>Bacillaceae</taxon>
        <taxon>Salinibacillus</taxon>
    </lineage>
</organism>